<feature type="domain" description="CBS" evidence="4">
    <location>
        <begin position="70"/>
        <end position="125"/>
    </location>
</feature>
<keyword evidence="1 2" id="KW-0129">CBS domain</keyword>
<name>A0A7X5UQH6_9PSEU</name>
<gene>
    <name evidence="5" type="ORF">FHU38_002645</name>
</gene>
<comment type="caution">
    <text evidence="5">The sequence shown here is derived from an EMBL/GenBank/DDBJ whole genome shotgun (WGS) entry which is preliminary data.</text>
</comment>
<proteinExistence type="predicted"/>
<sequence>MRVSEIMSRPVVNTSPQALLKDAVVLLTEGGYAGLPVVDDEERVVGIVTEADALRAMTGEIGTVKVADVMTAPVEVVSPVSDVTEIARVMLRDGLRSVPVVAEGVLVGIVSRRDVLRPFVRPDDTVGTHVRKVLTDYDGHRDRWQVDVEGGVVTVSGDFSDSAERHVVSTLVRTVPGVLSVDLRTR</sequence>
<dbReference type="Gene3D" id="3.10.580.10">
    <property type="entry name" value="CBS-domain"/>
    <property type="match status" value="2"/>
</dbReference>
<evidence type="ECO:0000313" key="6">
    <source>
        <dbReference type="Proteomes" id="UP000545493"/>
    </source>
</evidence>
<dbReference type="Pfam" id="PF00571">
    <property type="entry name" value="CBS"/>
    <property type="match status" value="2"/>
</dbReference>
<dbReference type="EMBL" id="JAAOYM010000001">
    <property type="protein sequence ID" value="NIJ12301.1"/>
    <property type="molecule type" value="Genomic_DNA"/>
</dbReference>
<dbReference type="Gene3D" id="3.30.1340.30">
    <property type="match status" value="1"/>
</dbReference>
<dbReference type="InterPro" id="IPR051257">
    <property type="entry name" value="Diverse_CBS-Domain"/>
</dbReference>
<dbReference type="AlphaFoldDB" id="A0A7X5UQH6"/>
<evidence type="ECO:0000313" key="5">
    <source>
        <dbReference type="EMBL" id="NIJ12301.1"/>
    </source>
</evidence>
<evidence type="ECO:0000256" key="1">
    <source>
        <dbReference type="ARBA" id="ARBA00023122"/>
    </source>
</evidence>
<evidence type="ECO:0000259" key="3">
    <source>
        <dbReference type="PROSITE" id="PS50914"/>
    </source>
</evidence>
<dbReference type="RefSeq" id="WP_167170864.1">
    <property type="nucleotide sequence ID" value="NZ_JAAOYM010000001.1"/>
</dbReference>
<organism evidence="5 6">
    <name type="scientific">Saccharomonospora amisosensis</name>
    <dbReference type="NCBI Taxonomy" id="1128677"/>
    <lineage>
        <taxon>Bacteria</taxon>
        <taxon>Bacillati</taxon>
        <taxon>Actinomycetota</taxon>
        <taxon>Actinomycetes</taxon>
        <taxon>Pseudonocardiales</taxon>
        <taxon>Pseudonocardiaceae</taxon>
        <taxon>Saccharomonospora</taxon>
    </lineage>
</organism>
<feature type="domain" description="CBS" evidence="4">
    <location>
        <begin position="7"/>
        <end position="64"/>
    </location>
</feature>
<dbReference type="PANTHER" id="PTHR43080">
    <property type="entry name" value="CBS DOMAIN-CONTAINING PROTEIN CBSX3, MITOCHONDRIAL"/>
    <property type="match status" value="1"/>
</dbReference>
<dbReference type="Proteomes" id="UP000545493">
    <property type="component" value="Unassembled WGS sequence"/>
</dbReference>
<evidence type="ECO:0000256" key="2">
    <source>
        <dbReference type="PROSITE-ProRule" id="PRU00703"/>
    </source>
</evidence>
<dbReference type="InterPro" id="IPR000644">
    <property type="entry name" value="CBS_dom"/>
</dbReference>
<dbReference type="SMART" id="SM00116">
    <property type="entry name" value="CBS"/>
    <property type="match status" value="2"/>
</dbReference>
<dbReference type="PROSITE" id="PS51371">
    <property type="entry name" value="CBS"/>
    <property type="match status" value="2"/>
</dbReference>
<dbReference type="PANTHER" id="PTHR43080:SF29">
    <property type="entry name" value="OS02G0818000 PROTEIN"/>
    <property type="match status" value="1"/>
</dbReference>
<accession>A0A7X5UQH6</accession>
<dbReference type="InterPro" id="IPR046342">
    <property type="entry name" value="CBS_dom_sf"/>
</dbReference>
<dbReference type="SUPFAM" id="SSF54631">
    <property type="entry name" value="CBS-domain pair"/>
    <property type="match status" value="1"/>
</dbReference>
<reference evidence="5 6" key="1">
    <citation type="submission" date="2020-03" db="EMBL/GenBank/DDBJ databases">
        <title>Sequencing the genomes of 1000 actinobacteria strains.</title>
        <authorList>
            <person name="Klenk H.-P."/>
        </authorList>
    </citation>
    <scope>NUCLEOTIDE SEQUENCE [LARGE SCALE GENOMIC DNA]</scope>
    <source>
        <strain evidence="5 6">DSM 45685</strain>
    </source>
</reference>
<dbReference type="PROSITE" id="PS50914">
    <property type="entry name" value="BON"/>
    <property type="match status" value="1"/>
</dbReference>
<keyword evidence="6" id="KW-1185">Reference proteome</keyword>
<evidence type="ECO:0000259" key="4">
    <source>
        <dbReference type="PROSITE" id="PS51371"/>
    </source>
</evidence>
<feature type="domain" description="BON" evidence="3">
    <location>
        <begin position="122"/>
        <end position="186"/>
    </location>
</feature>
<dbReference type="InterPro" id="IPR007055">
    <property type="entry name" value="BON_dom"/>
</dbReference>
<protein>
    <submittedName>
        <fullName evidence="5">Putative transcriptional regulator</fullName>
    </submittedName>
</protein>